<comment type="similarity">
    <text evidence="5">Belongs to the class I-like SAM-binding methyltransferase superfamily. Cation-independent O-methyltransferase family.</text>
</comment>
<evidence type="ECO:0000259" key="7">
    <source>
        <dbReference type="Pfam" id="PF00891"/>
    </source>
</evidence>
<evidence type="ECO:0000313" key="10">
    <source>
        <dbReference type="Proteomes" id="UP000604825"/>
    </source>
</evidence>
<evidence type="ECO:0000256" key="4">
    <source>
        <dbReference type="ARBA" id="ARBA00022691"/>
    </source>
</evidence>
<sequence length="378" mass="41448">MALRSEDTRELLQAHIELWNQTYSFMKSVALAVALDLRIADAIHRHGGAATLSQILGEIGVRPCKLPGLRRLMRVLTVSGTFTIVQPSAETASSESDRREPVYKLTTASCLLVISNDGGESSATASLSPMLNHVLSPLRDSPLSMGLTAWFRHDEDEQASGPCPFTLMYGTTLWEVCRRDDAINALFNNAMAADSHFLMQIVLREFGEVFHGIDSLVDVAGGVGGAAMAIAVAFPSLKCTVLDLHHVVAKAPSSSIDNVQFVGGDMFESIPPANVVFLKWILHDWSDDKCIKILKNCKQAIPSRDAGGKIIIIDIVVGSEPSDTKLLETQVIYDLHLMKIGGVERDEQEWKKIFLEAGFKDYNIMPVLGLRSIIELYP</sequence>
<comment type="caution">
    <text evidence="9">The sequence shown here is derived from an EMBL/GenBank/DDBJ whole genome shotgun (WGS) entry which is preliminary data.</text>
</comment>
<evidence type="ECO:0000259" key="8">
    <source>
        <dbReference type="Pfam" id="PF08100"/>
    </source>
</evidence>
<dbReference type="FunFam" id="3.40.50.150:FF:000057">
    <property type="entry name" value="O-methyltransferase ZRP4"/>
    <property type="match status" value="1"/>
</dbReference>
<dbReference type="EMBL" id="CAJGYO010000010">
    <property type="protein sequence ID" value="CAD6257299.1"/>
    <property type="molecule type" value="Genomic_DNA"/>
</dbReference>
<protein>
    <submittedName>
        <fullName evidence="9">Uncharacterized protein</fullName>
    </submittedName>
</protein>
<evidence type="ECO:0000256" key="2">
    <source>
        <dbReference type="ARBA" id="ARBA00022603"/>
    </source>
</evidence>
<reference evidence="9" key="1">
    <citation type="submission" date="2020-10" db="EMBL/GenBank/DDBJ databases">
        <authorList>
            <person name="Han B."/>
            <person name="Lu T."/>
            <person name="Zhao Q."/>
            <person name="Huang X."/>
            <person name="Zhao Y."/>
        </authorList>
    </citation>
    <scope>NUCLEOTIDE SEQUENCE</scope>
</reference>
<accession>A0A811QE44</accession>
<evidence type="ECO:0000256" key="3">
    <source>
        <dbReference type="ARBA" id="ARBA00022679"/>
    </source>
</evidence>
<evidence type="ECO:0000256" key="5">
    <source>
        <dbReference type="ARBA" id="ARBA00038277"/>
    </source>
</evidence>
<proteinExistence type="inferred from homology"/>
<dbReference type="GO" id="GO:0046983">
    <property type="term" value="F:protein dimerization activity"/>
    <property type="evidence" value="ECO:0007669"/>
    <property type="project" value="InterPro"/>
</dbReference>
<dbReference type="PROSITE" id="PS51683">
    <property type="entry name" value="SAM_OMT_II"/>
    <property type="match status" value="1"/>
</dbReference>
<dbReference type="PANTHER" id="PTHR11746">
    <property type="entry name" value="O-METHYLTRANSFERASE"/>
    <property type="match status" value="1"/>
</dbReference>
<dbReference type="AlphaFoldDB" id="A0A811QE44"/>
<dbReference type="GO" id="GO:0030187">
    <property type="term" value="P:melatonin biosynthetic process"/>
    <property type="evidence" value="ECO:0007669"/>
    <property type="project" value="UniProtKB-ARBA"/>
</dbReference>
<dbReference type="InterPro" id="IPR012967">
    <property type="entry name" value="COMT_dimerisation"/>
</dbReference>
<dbReference type="GO" id="GO:0017096">
    <property type="term" value="F:acetylserotonin O-methyltransferase activity"/>
    <property type="evidence" value="ECO:0007669"/>
    <property type="project" value="UniProtKB-ARBA"/>
</dbReference>
<keyword evidence="2" id="KW-0489">Methyltransferase</keyword>
<dbReference type="InterPro" id="IPR001077">
    <property type="entry name" value="COMT_C"/>
</dbReference>
<evidence type="ECO:0000256" key="6">
    <source>
        <dbReference type="PIRSR" id="PIRSR005739-1"/>
    </source>
</evidence>
<dbReference type="OrthoDB" id="1606438at2759"/>
<feature type="active site" description="Proton acceptor" evidence="6">
    <location>
        <position position="283"/>
    </location>
</feature>
<dbReference type="Pfam" id="PF00891">
    <property type="entry name" value="Methyltransf_2"/>
    <property type="match status" value="1"/>
</dbReference>
<keyword evidence="4" id="KW-0949">S-adenosyl-L-methionine</keyword>
<dbReference type="InterPro" id="IPR016461">
    <property type="entry name" value="COMT-like"/>
</dbReference>
<name>A0A811QE44_9POAL</name>
<feature type="domain" description="O-methyltransferase dimerisation" evidence="8">
    <location>
        <begin position="19"/>
        <end position="113"/>
    </location>
</feature>
<evidence type="ECO:0000313" key="9">
    <source>
        <dbReference type="EMBL" id="CAD6257299.1"/>
    </source>
</evidence>
<gene>
    <name evidence="9" type="ORF">NCGR_LOCUS40786</name>
</gene>
<dbReference type="Gene3D" id="1.10.10.10">
    <property type="entry name" value="Winged helix-like DNA-binding domain superfamily/Winged helix DNA-binding domain"/>
    <property type="match status" value="1"/>
</dbReference>
<dbReference type="InterPro" id="IPR029063">
    <property type="entry name" value="SAM-dependent_MTases_sf"/>
</dbReference>
<dbReference type="Gene3D" id="3.40.50.150">
    <property type="entry name" value="Vaccinia Virus protein VP39"/>
    <property type="match status" value="1"/>
</dbReference>
<feature type="domain" description="O-methyltransferase C-terminal" evidence="7">
    <location>
        <begin position="147"/>
        <end position="360"/>
    </location>
</feature>
<dbReference type="PIRSF" id="PIRSF005739">
    <property type="entry name" value="O-mtase"/>
    <property type="match status" value="1"/>
</dbReference>
<keyword evidence="3" id="KW-0808">Transferase</keyword>
<dbReference type="SUPFAM" id="SSF53335">
    <property type="entry name" value="S-adenosyl-L-methionine-dependent methyltransferases"/>
    <property type="match status" value="1"/>
</dbReference>
<comment type="subunit">
    <text evidence="1">Homodimer.</text>
</comment>
<dbReference type="SUPFAM" id="SSF46785">
    <property type="entry name" value="Winged helix' DNA-binding domain"/>
    <property type="match status" value="1"/>
</dbReference>
<organism evidence="9 10">
    <name type="scientific">Miscanthus lutarioriparius</name>
    <dbReference type="NCBI Taxonomy" id="422564"/>
    <lineage>
        <taxon>Eukaryota</taxon>
        <taxon>Viridiplantae</taxon>
        <taxon>Streptophyta</taxon>
        <taxon>Embryophyta</taxon>
        <taxon>Tracheophyta</taxon>
        <taxon>Spermatophyta</taxon>
        <taxon>Magnoliopsida</taxon>
        <taxon>Liliopsida</taxon>
        <taxon>Poales</taxon>
        <taxon>Poaceae</taxon>
        <taxon>PACMAD clade</taxon>
        <taxon>Panicoideae</taxon>
        <taxon>Andropogonodae</taxon>
        <taxon>Andropogoneae</taxon>
        <taxon>Saccharinae</taxon>
        <taxon>Miscanthus</taxon>
    </lineage>
</organism>
<dbReference type="Proteomes" id="UP000604825">
    <property type="component" value="Unassembled WGS sequence"/>
</dbReference>
<dbReference type="FunFam" id="1.10.10.10:FF:000292">
    <property type="entry name" value="O-methyltransferase ZRP4"/>
    <property type="match status" value="1"/>
</dbReference>
<evidence type="ECO:0000256" key="1">
    <source>
        <dbReference type="ARBA" id="ARBA00011738"/>
    </source>
</evidence>
<keyword evidence="10" id="KW-1185">Reference proteome</keyword>
<dbReference type="Pfam" id="PF08100">
    <property type="entry name" value="Dimerisation"/>
    <property type="match status" value="1"/>
</dbReference>
<dbReference type="GO" id="GO:0032259">
    <property type="term" value="P:methylation"/>
    <property type="evidence" value="ECO:0007669"/>
    <property type="project" value="UniProtKB-KW"/>
</dbReference>
<dbReference type="InterPro" id="IPR036388">
    <property type="entry name" value="WH-like_DNA-bd_sf"/>
</dbReference>
<dbReference type="InterPro" id="IPR036390">
    <property type="entry name" value="WH_DNA-bd_sf"/>
</dbReference>